<accession>A0A336N176</accession>
<dbReference type="EMBL" id="UFQT01003214">
    <property type="protein sequence ID" value="SSX34733.1"/>
    <property type="molecule type" value="Genomic_DNA"/>
</dbReference>
<organism evidence="2">
    <name type="scientific">Culicoides sonorensis</name>
    <name type="common">Biting midge</name>
    <dbReference type="NCBI Taxonomy" id="179676"/>
    <lineage>
        <taxon>Eukaryota</taxon>
        <taxon>Metazoa</taxon>
        <taxon>Ecdysozoa</taxon>
        <taxon>Arthropoda</taxon>
        <taxon>Hexapoda</taxon>
        <taxon>Insecta</taxon>
        <taxon>Pterygota</taxon>
        <taxon>Neoptera</taxon>
        <taxon>Endopterygota</taxon>
        <taxon>Diptera</taxon>
        <taxon>Nematocera</taxon>
        <taxon>Chironomoidea</taxon>
        <taxon>Ceratopogonidae</taxon>
        <taxon>Ceratopogoninae</taxon>
        <taxon>Culicoides</taxon>
        <taxon>Monoculicoides</taxon>
    </lineage>
</organism>
<dbReference type="AlphaFoldDB" id="A0A336N176"/>
<proteinExistence type="predicted"/>
<reference evidence="1" key="1">
    <citation type="submission" date="2018-04" db="EMBL/GenBank/DDBJ databases">
        <authorList>
            <person name="Go L.Y."/>
            <person name="Mitchell J.A."/>
        </authorList>
    </citation>
    <scope>NUCLEOTIDE SEQUENCE</scope>
    <source>
        <tissue evidence="1">Whole organism</tissue>
    </source>
</reference>
<dbReference type="EMBL" id="UFQS01003214">
    <property type="protein sequence ID" value="SSX15361.1"/>
    <property type="molecule type" value="Genomic_DNA"/>
</dbReference>
<name>A0A336N176_CULSO</name>
<sequence length="126" mass="13793">MAIVIYDNPYKMRCTARISSYIGGSPGVSPVPAAPGPSNTCFCCDFCISSIWARSVSKMTGANRIIELVKKIQDALHENLYKPLIPLTVKSLTLDVAFRSVSGNISVRPQRRSAKVSSGSYEKFNF</sequence>
<protein>
    <submittedName>
        <fullName evidence="2">CSON008514 protein</fullName>
    </submittedName>
</protein>
<evidence type="ECO:0000313" key="1">
    <source>
        <dbReference type="EMBL" id="SSX15361.1"/>
    </source>
</evidence>
<gene>
    <name evidence="2" type="primary">CSON008514</name>
</gene>
<dbReference type="VEuPathDB" id="VectorBase:CSON008514"/>
<reference evidence="2" key="2">
    <citation type="submission" date="2018-07" db="EMBL/GenBank/DDBJ databases">
        <authorList>
            <person name="Quirk P.G."/>
            <person name="Krulwich T.A."/>
        </authorList>
    </citation>
    <scope>NUCLEOTIDE SEQUENCE</scope>
</reference>
<evidence type="ECO:0000313" key="2">
    <source>
        <dbReference type="EMBL" id="SSX34733.1"/>
    </source>
</evidence>